<comment type="subcellular location">
    <subcellularLocation>
        <location evidence="1">Nucleus</location>
    </subcellularLocation>
</comment>
<dbReference type="PANTHER" id="PTHR12243:SF67">
    <property type="entry name" value="COREPRESSOR OF PANGOLIN, ISOFORM A-RELATED"/>
    <property type="match status" value="1"/>
</dbReference>
<proteinExistence type="predicted"/>
<dbReference type="InterPro" id="IPR006578">
    <property type="entry name" value="MADF-dom"/>
</dbReference>
<dbReference type="GO" id="GO:0005667">
    <property type="term" value="C:transcription regulator complex"/>
    <property type="evidence" value="ECO:0007669"/>
    <property type="project" value="TreeGrafter"/>
</dbReference>
<dbReference type="PROSITE" id="PS51029">
    <property type="entry name" value="MADF"/>
    <property type="match status" value="1"/>
</dbReference>
<name>A0A3S2N547_ORYJA</name>
<evidence type="ECO:0000259" key="3">
    <source>
        <dbReference type="PROSITE" id="PS51029"/>
    </source>
</evidence>
<evidence type="ECO:0000313" key="6">
    <source>
        <dbReference type="Proteomes" id="UP000283210"/>
    </source>
</evidence>
<feature type="domain" description="BESS" evidence="4">
    <location>
        <begin position="185"/>
        <end position="224"/>
    </location>
</feature>
<feature type="compositionally biased region" description="Polar residues" evidence="2">
    <location>
        <begin position="137"/>
        <end position="149"/>
    </location>
</feature>
<dbReference type="PROSITE" id="PS51031">
    <property type="entry name" value="BESS"/>
    <property type="match status" value="1"/>
</dbReference>
<dbReference type="SMART" id="SM00595">
    <property type="entry name" value="MADF"/>
    <property type="match status" value="1"/>
</dbReference>
<dbReference type="GO" id="GO:0006357">
    <property type="term" value="P:regulation of transcription by RNA polymerase II"/>
    <property type="evidence" value="ECO:0007669"/>
    <property type="project" value="TreeGrafter"/>
</dbReference>
<evidence type="ECO:0000259" key="4">
    <source>
        <dbReference type="PROSITE" id="PS51031"/>
    </source>
</evidence>
<dbReference type="GO" id="GO:0003677">
    <property type="term" value="F:DNA binding"/>
    <property type="evidence" value="ECO:0007669"/>
    <property type="project" value="InterPro"/>
</dbReference>
<keyword evidence="1" id="KW-0539">Nucleus</keyword>
<evidence type="ECO:0008006" key="7">
    <source>
        <dbReference type="Google" id="ProtNLM"/>
    </source>
</evidence>
<dbReference type="GO" id="GO:0005634">
    <property type="term" value="C:nucleus"/>
    <property type="evidence" value="ECO:0007669"/>
    <property type="project" value="UniProtKB-SubCell"/>
</dbReference>
<evidence type="ECO:0000256" key="1">
    <source>
        <dbReference type="PROSITE-ProRule" id="PRU00371"/>
    </source>
</evidence>
<feature type="domain" description="MADF" evidence="3">
    <location>
        <begin position="5"/>
        <end position="93"/>
    </location>
</feature>
<accession>A0A3S2N547</accession>
<dbReference type="InterPro" id="IPR039353">
    <property type="entry name" value="TF_Adf1"/>
</dbReference>
<reference evidence="5 6" key="2">
    <citation type="submission" date="2019-01" db="EMBL/GenBank/DDBJ databases">
        <title>A chromosome length genome reference of the Java medaka (oryzias javanicus).</title>
        <authorList>
            <person name="Herpin A."/>
            <person name="Takehana Y."/>
            <person name="Naruse K."/>
            <person name="Ansai S."/>
            <person name="Kawaguchi M."/>
        </authorList>
    </citation>
    <scope>NUCLEOTIDE SEQUENCE [LARGE SCALE GENOMIC DNA]</scope>
    <source>
        <strain evidence="5">RS831</strain>
        <tissue evidence="5">Whole body</tissue>
    </source>
</reference>
<keyword evidence="6" id="KW-1185">Reference proteome</keyword>
<dbReference type="OrthoDB" id="5803771at2759"/>
<dbReference type="PANTHER" id="PTHR12243">
    <property type="entry name" value="MADF DOMAIN TRANSCRIPTION FACTOR"/>
    <property type="match status" value="1"/>
</dbReference>
<dbReference type="Proteomes" id="UP000283210">
    <property type="component" value="Chromosome 3"/>
</dbReference>
<gene>
    <name evidence="5" type="ORF">OJAV_G00019910</name>
</gene>
<dbReference type="InterPro" id="IPR004210">
    <property type="entry name" value="BESS_motif"/>
</dbReference>
<sequence length="229" mass="26632">MDDERLILEVEKHNILYDSKHAFYKDPVRKEKAWNLIAKVLDADADTCKTRWRVLRDSFVRNQKKTNPSGSGGGSLMDWKYKDTISFILPHLQHRSTKINLEKVLRSEPGTPTSLEEIDNQSVHIKIEDPEPGPSRQVGSTVTPLPQQETQRKKSQKRQLSTIADNLMALLEEPIPKQSLPESDLDECYYFAMSLVPMLNRMDRITREETKFDILKCFEKARQRQQHIE</sequence>
<organism evidence="5 6">
    <name type="scientific">Oryzias javanicus</name>
    <name type="common">Javanese ricefish</name>
    <name type="synonym">Aplocheilus javanicus</name>
    <dbReference type="NCBI Taxonomy" id="123683"/>
    <lineage>
        <taxon>Eukaryota</taxon>
        <taxon>Metazoa</taxon>
        <taxon>Chordata</taxon>
        <taxon>Craniata</taxon>
        <taxon>Vertebrata</taxon>
        <taxon>Euteleostomi</taxon>
        <taxon>Actinopterygii</taxon>
        <taxon>Neopterygii</taxon>
        <taxon>Teleostei</taxon>
        <taxon>Neoteleostei</taxon>
        <taxon>Acanthomorphata</taxon>
        <taxon>Ovalentaria</taxon>
        <taxon>Atherinomorphae</taxon>
        <taxon>Beloniformes</taxon>
        <taxon>Adrianichthyidae</taxon>
        <taxon>Oryziinae</taxon>
        <taxon>Oryzias</taxon>
    </lineage>
</organism>
<reference evidence="5 6" key="1">
    <citation type="submission" date="2018-11" db="EMBL/GenBank/DDBJ databases">
        <authorList>
            <person name="Lopez-Roques C."/>
            <person name="Donnadieu C."/>
            <person name="Bouchez O."/>
            <person name="Klopp C."/>
            <person name="Cabau C."/>
            <person name="Zahm M."/>
        </authorList>
    </citation>
    <scope>NUCLEOTIDE SEQUENCE [LARGE SCALE GENOMIC DNA]</scope>
    <source>
        <strain evidence="5">RS831</strain>
        <tissue evidence="5">Whole body</tissue>
    </source>
</reference>
<feature type="region of interest" description="Disordered" evidence="2">
    <location>
        <begin position="109"/>
        <end position="158"/>
    </location>
</feature>
<evidence type="ECO:0000256" key="2">
    <source>
        <dbReference type="SAM" id="MobiDB-lite"/>
    </source>
</evidence>
<dbReference type="EMBL" id="CM012439">
    <property type="protein sequence ID" value="RVE74225.1"/>
    <property type="molecule type" value="Genomic_DNA"/>
</dbReference>
<evidence type="ECO:0000313" key="5">
    <source>
        <dbReference type="EMBL" id="RVE74225.1"/>
    </source>
</evidence>
<protein>
    <recommendedName>
        <fullName evidence="7">MADF domain-containing protein</fullName>
    </recommendedName>
</protein>
<dbReference type="AlphaFoldDB" id="A0A3S2N547"/>
<dbReference type="Pfam" id="PF10545">
    <property type="entry name" value="MADF_DNA_bdg"/>
    <property type="match status" value="1"/>
</dbReference>